<dbReference type="AlphaFoldDB" id="A0A815I7P7"/>
<dbReference type="SUPFAM" id="SSF81383">
    <property type="entry name" value="F-box domain"/>
    <property type="match status" value="1"/>
</dbReference>
<evidence type="ECO:0000256" key="1">
    <source>
        <dbReference type="SAM" id="MobiDB-lite"/>
    </source>
</evidence>
<keyword evidence="5" id="KW-1185">Reference proteome</keyword>
<dbReference type="Pfam" id="PF00646">
    <property type="entry name" value="F-box"/>
    <property type="match status" value="1"/>
</dbReference>
<evidence type="ECO:0000313" key="3">
    <source>
        <dbReference type="EMBL" id="CAF1362484.1"/>
    </source>
</evidence>
<dbReference type="OrthoDB" id="10001499at2759"/>
<dbReference type="EMBL" id="CAJNOQ010015494">
    <property type="protein sequence ID" value="CAF1362484.1"/>
    <property type="molecule type" value="Genomic_DNA"/>
</dbReference>
<reference evidence="3" key="1">
    <citation type="submission" date="2021-02" db="EMBL/GenBank/DDBJ databases">
        <authorList>
            <person name="Nowell W R."/>
        </authorList>
    </citation>
    <scope>NUCLEOTIDE SEQUENCE</scope>
</reference>
<evidence type="ECO:0000313" key="4">
    <source>
        <dbReference type="EMBL" id="CAF4242448.1"/>
    </source>
</evidence>
<feature type="region of interest" description="Disordered" evidence="1">
    <location>
        <begin position="36"/>
        <end position="56"/>
    </location>
</feature>
<gene>
    <name evidence="3" type="ORF">GPM918_LOCUS31452</name>
    <name evidence="4" type="ORF">SRO942_LOCUS32100</name>
</gene>
<dbReference type="InterPro" id="IPR036047">
    <property type="entry name" value="F-box-like_dom_sf"/>
</dbReference>
<dbReference type="CDD" id="cd09917">
    <property type="entry name" value="F-box_SF"/>
    <property type="match status" value="1"/>
</dbReference>
<sequence>MEWRVWSLAVAVGSITGTGAGNRVVQIMGQALKHFSQPQEKEQQQQHQDDDLTKLPSPLLSQLPDERLLYNIFPYLTYLDLCHLSQINKYFKNLIELEDVDHL</sequence>
<feature type="compositionally biased region" description="Basic and acidic residues" evidence="1">
    <location>
        <begin position="39"/>
        <end position="53"/>
    </location>
</feature>
<accession>A0A815I7P7</accession>
<organism evidence="3 5">
    <name type="scientific">Didymodactylos carnosus</name>
    <dbReference type="NCBI Taxonomy" id="1234261"/>
    <lineage>
        <taxon>Eukaryota</taxon>
        <taxon>Metazoa</taxon>
        <taxon>Spiralia</taxon>
        <taxon>Gnathifera</taxon>
        <taxon>Rotifera</taxon>
        <taxon>Eurotatoria</taxon>
        <taxon>Bdelloidea</taxon>
        <taxon>Philodinida</taxon>
        <taxon>Philodinidae</taxon>
        <taxon>Didymodactylos</taxon>
    </lineage>
</organism>
<dbReference type="EMBL" id="CAJOBC010070951">
    <property type="protein sequence ID" value="CAF4242448.1"/>
    <property type="molecule type" value="Genomic_DNA"/>
</dbReference>
<evidence type="ECO:0000259" key="2">
    <source>
        <dbReference type="Pfam" id="PF00646"/>
    </source>
</evidence>
<dbReference type="InterPro" id="IPR001810">
    <property type="entry name" value="F-box_dom"/>
</dbReference>
<proteinExistence type="predicted"/>
<dbReference type="Gene3D" id="1.20.1280.50">
    <property type="match status" value="1"/>
</dbReference>
<feature type="domain" description="F-box" evidence="2">
    <location>
        <begin position="60"/>
        <end position="98"/>
    </location>
</feature>
<dbReference type="Proteomes" id="UP000681722">
    <property type="component" value="Unassembled WGS sequence"/>
</dbReference>
<protein>
    <recommendedName>
        <fullName evidence="2">F-box domain-containing protein</fullName>
    </recommendedName>
</protein>
<name>A0A815I7P7_9BILA</name>
<evidence type="ECO:0000313" key="5">
    <source>
        <dbReference type="Proteomes" id="UP000663829"/>
    </source>
</evidence>
<dbReference type="Proteomes" id="UP000663829">
    <property type="component" value="Unassembled WGS sequence"/>
</dbReference>
<comment type="caution">
    <text evidence="3">The sequence shown here is derived from an EMBL/GenBank/DDBJ whole genome shotgun (WGS) entry which is preliminary data.</text>
</comment>